<evidence type="ECO:0000313" key="1">
    <source>
        <dbReference type="EMBL" id="KAH3863344.1"/>
    </source>
</evidence>
<protein>
    <submittedName>
        <fullName evidence="1">Uncharacterized protein</fullName>
    </submittedName>
</protein>
<keyword evidence="2" id="KW-1185">Reference proteome</keyword>
<dbReference type="Proteomes" id="UP000828390">
    <property type="component" value="Unassembled WGS sequence"/>
</dbReference>
<name>A0A9D4LT83_DREPO</name>
<comment type="caution">
    <text evidence="1">The sequence shown here is derived from an EMBL/GenBank/DDBJ whole genome shotgun (WGS) entry which is preliminary data.</text>
</comment>
<gene>
    <name evidence="1" type="ORF">DPMN_026329</name>
</gene>
<evidence type="ECO:0000313" key="2">
    <source>
        <dbReference type="Proteomes" id="UP000828390"/>
    </source>
</evidence>
<accession>A0A9D4LT83</accession>
<proteinExistence type="predicted"/>
<sequence>MDLMKRQIRVIMKAEGIDTPMEGVIIEEATEEVDIKIENRIDIITKNINQLQKTDRAI</sequence>
<reference evidence="1" key="1">
    <citation type="journal article" date="2019" name="bioRxiv">
        <title>The Genome of the Zebra Mussel, Dreissena polymorpha: A Resource for Invasive Species Research.</title>
        <authorList>
            <person name="McCartney M.A."/>
            <person name="Auch B."/>
            <person name="Kono T."/>
            <person name="Mallez S."/>
            <person name="Zhang Y."/>
            <person name="Obille A."/>
            <person name="Becker A."/>
            <person name="Abrahante J.E."/>
            <person name="Garbe J."/>
            <person name="Badalamenti J.P."/>
            <person name="Herman A."/>
            <person name="Mangelson H."/>
            <person name="Liachko I."/>
            <person name="Sullivan S."/>
            <person name="Sone E.D."/>
            <person name="Koren S."/>
            <person name="Silverstein K.A.T."/>
            <person name="Beckman K.B."/>
            <person name="Gohl D.M."/>
        </authorList>
    </citation>
    <scope>NUCLEOTIDE SEQUENCE</scope>
    <source>
        <strain evidence="1">Duluth1</strain>
        <tissue evidence="1">Whole animal</tissue>
    </source>
</reference>
<dbReference type="EMBL" id="JAIWYP010000002">
    <property type="protein sequence ID" value="KAH3863344.1"/>
    <property type="molecule type" value="Genomic_DNA"/>
</dbReference>
<organism evidence="1 2">
    <name type="scientific">Dreissena polymorpha</name>
    <name type="common">Zebra mussel</name>
    <name type="synonym">Mytilus polymorpha</name>
    <dbReference type="NCBI Taxonomy" id="45954"/>
    <lineage>
        <taxon>Eukaryota</taxon>
        <taxon>Metazoa</taxon>
        <taxon>Spiralia</taxon>
        <taxon>Lophotrochozoa</taxon>
        <taxon>Mollusca</taxon>
        <taxon>Bivalvia</taxon>
        <taxon>Autobranchia</taxon>
        <taxon>Heteroconchia</taxon>
        <taxon>Euheterodonta</taxon>
        <taxon>Imparidentia</taxon>
        <taxon>Neoheterodontei</taxon>
        <taxon>Myida</taxon>
        <taxon>Dreissenoidea</taxon>
        <taxon>Dreissenidae</taxon>
        <taxon>Dreissena</taxon>
    </lineage>
</organism>
<dbReference type="AlphaFoldDB" id="A0A9D4LT83"/>
<reference evidence="1" key="2">
    <citation type="submission" date="2020-11" db="EMBL/GenBank/DDBJ databases">
        <authorList>
            <person name="McCartney M.A."/>
            <person name="Auch B."/>
            <person name="Kono T."/>
            <person name="Mallez S."/>
            <person name="Becker A."/>
            <person name="Gohl D.M."/>
            <person name="Silverstein K.A.T."/>
            <person name="Koren S."/>
            <person name="Bechman K.B."/>
            <person name="Herman A."/>
            <person name="Abrahante J.E."/>
            <person name="Garbe J."/>
        </authorList>
    </citation>
    <scope>NUCLEOTIDE SEQUENCE</scope>
    <source>
        <strain evidence="1">Duluth1</strain>
        <tissue evidence="1">Whole animal</tissue>
    </source>
</reference>